<dbReference type="PANTHER" id="PTHR38926">
    <property type="entry name" value="F-BOX DOMAIN CONTAINING PROTEIN, EXPRESSED"/>
    <property type="match status" value="1"/>
</dbReference>
<organism evidence="3 4">
    <name type="scientific">Coffea arabica</name>
    <name type="common">Arabian coffee</name>
    <dbReference type="NCBI Taxonomy" id="13443"/>
    <lineage>
        <taxon>Eukaryota</taxon>
        <taxon>Viridiplantae</taxon>
        <taxon>Streptophyta</taxon>
        <taxon>Embryophyta</taxon>
        <taxon>Tracheophyta</taxon>
        <taxon>Spermatophyta</taxon>
        <taxon>Magnoliopsida</taxon>
        <taxon>eudicotyledons</taxon>
        <taxon>Gunneridae</taxon>
        <taxon>Pentapetalae</taxon>
        <taxon>asterids</taxon>
        <taxon>lamiids</taxon>
        <taxon>Gentianales</taxon>
        <taxon>Rubiaceae</taxon>
        <taxon>Ixoroideae</taxon>
        <taxon>Gardenieae complex</taxon>
        <taxon>Bertiereae - Coffeeae clade</taxon>
        <taxon>Coffeeae</taxon>
        <taxon>Coffea</taxon>
    </lineage>
</organism>
<dbReference type="Gene3D" id="3.80.10.10">
    <property type="entry name" value="Ribonuclease Inhibitor"/>
    <property type="match status" value="1"/>
</dbReference>
<feature type="compositionally biased region" description="Basic and acidic residues" evidence="1">
    <location>
        <begin position="18"/>
        <end position="27"/>
    </location>
</feature>
<dbReference type="InterPro" id="IPR032675">
    <property type="entry name" value="LRR_dom_sf"/>
</dbReference>
<dbReference type="InterPro" id="IPR001810">
    <property type="entry name" value="F-box_dom"/>
</dbReference>
<name>A0A6P6X2R5_COFAR</name>
<dbReference type="Gene3D" id="1.20.1280.50">
    <property type="match status" value="1"/>
</dbReference>
<dbReference type="PROSITE" id="PS50181">
    <property type="entry name" value="FBOX"/>
    <property type="match status" value="1"/>
</dbReference>
<dbReference type="SUPFAM" id="SSF81383">
    <property type="entry name" value="F-box domain"/>
    <property type="match status" value="1"/>
</dbReference>
<keyword evidence="3" id="KW-1185">Reference proteome</keyword>
<dbReference type="OrthoDB" id="722566at2759"/>
<sequence length="315" mass="35555">MAKRQARIRIGKGKGKGKGKDKGKAEEPTQGLGRMDDLDSNMLLQIFAKLSLMDLVIRISGVCSSWRSVCSESSDLWKSLDLEKFKRFFNSKKYSDGENELGLMSFKKALNLGGRHAEKLIFDHSPDVTDELLIFAAQRCQGLKEIMLPSSYFCTSQGLTRALEFWRSLESLTLEFYFCDCRYNIFQVIGANCKNLTTLRLRSCVFYHEVAASLAESVPGLKVLTLRCADIEKQAAEVLLDKLENLEELYLSLSPTSSKTPFAEPRFLPPLKDEAMIQKITKLREFHFCIGYCMPCIAVTMGESYLQALNLPPPI</sequence>
<reference evidence="3" key="1">
    <citation type="journal article" date="2025" name="Foods">
        <title>Unveiling the Microbial Signatures of Arabica Coffee Cherries: Insights into Ripeness Specific Diversity, Functional Traits, and Implications for Quality and Safety.</title>
        <authorList>
            <consortium name="RefSeq"/>
            <person name="Tenea G.N."/>
            <person name="Cifuentes V."/>
            <person name="Reyes P."/>
            <person name="Cevallos-Vallejos M."/>
        </authorList>
    </citation>
    <scope>NUCLEOTIDE SEQUENCE [LARGE SCALE GENOMIC DNA]</scope>
</reference>
<proteinExistence type="predicted"/>
<accession>A0A6P6X2R5</accession>
<evidence type="ECO:0000313" key="4">
    <source>
        <dbReference type="RefSeq" id="XP_027122008.1"/>
    </source>
</evidence>
<evidence type="ECO:0000259" key="2">
    <source>
        <dbReference type="PROSITE" id="PS50181"/>
    </source>
</evidence>
<dbReference type="InterPro" id="IPR036047">
    <property type="entry name" value="F-box-like_dom_sf"/>
</dbReference>
<dbReference type="RefSeq" id="XP_027122008.1">
    <property type="nucleotide sequence ID" value="XM_027266207.1"/>
</dbReference>
<dbReference type="Pfam" id="PF12937">
    <property type="entry name" value="F-box-like"/>
    <property type="match status" value="1"/>
</dbReference>
<dbReference type="Proteomes" id="UP001652660">
    <property type="component" value="Chromosome 4c"/>
</dbReference>
<feature type="domain" description="F-box" evidence="2">
    <location>
        <begin position="32"/>
        <end position="80"/>
    </location>
</feature>
<reference evidence="4" key="2">
    <citation type="submission" date="2025-08" db="UniProtKB">
        <authorList>
            <consortium name="RefSeq"/>
        </authorList>
    </citation>
    <scope>IDENTIFICATION</scope>
    <source>
        <tissue evidence="4">Leaves</tissue>
    </source>
</reference>
<dbReference type="AlphaFoldDB" id="A0A6P6X2R5"/>
<feature type="compositionally biased region" description="Basic residues" evidence="1">
    <location>
        <begin position="1"/>
        <end position="17"/>
    </location>
</feature>
<protein>
    <submittedName>
        <fullName evidence="4">F-box/LRR-repeat protein At3g48880-like</fullName>
    </submittedName>
</protein>
<feature type="region of interest" description="Disordered" evidence="1">
    <location>
        <begin position="1"/>
        <end position="32"/>
    </location>
</feature>
<evidence type="ECO:0000313" key="3">
    <source>
        <dbReference type="Proteomes" id="UP001652660"/>
    </source>
</evidence>
<dbReference type="PANTHER" id="PTHR38926:SF58">
    <property type="entry name" value="F-BOX DOMAIN-CONTAINING PROTEIN"/>
    <property type="match status" value="1"/>
</dbReference>
<gene>
    <name evidence="4" type="primary">LOC113738942</name>
</gene>
<evidence type="ECO:0000256" key="1">
    <source>
        <dbReference type="SAM" id="MobiDB-lite"/>
    </source>
</evidence>
<dbReference type="GeneID" id="113738942"/>
<dbReference type="SUPFAM" id="SSF52047">
    <property type="entry name" value="RNI-like"/>
    <property type="match status" value="1"/>
</dbReference>